<gene>
    <name evidence="3" type="ORF">CDL10_00165</name>
</gene>
<dbReference type="PROSITE" id="PS51257">
    <property type="entry name" value="PROKAR_LIPOPROTEIN"/>
    <property type="match status" value="1"/>
</dbReference>
<dbReference type="AlphaFoldDB" id="A0A2M9R2J4"/>
<reference evidence="3 4" key="1">
    <citation type="submission" date="2017-06" db="EMBL/GenBank/DDBJ databases">
        <title>Description of Avrilella dinanensis gen. nov. sp. nov.</title>
        <authorList>
            <person name="Leyer C."/>
            <person name="Sassi M."/>
            <person name="Minet J."/>
            <person name="Kayal S."/>
            <person name="Cattoir V."/>
        </authorList>
    </citation>
    <scope>NUCLEOTIDE SEQUENCE [LARGE SCALE GENOMIC DNA]</scope>
    <source>
        <strain evidence="3 4">UR159</strain>
    </source>
</reference>
<comment type="caution">
    <text evidence="3">The sequence shown here is derived from an EMBL/GenBank/DDBJ whole genome shotgun (WGS) entry which is preliminary data.</text>
</comment>
<sequence>MRKIILFVVLMITFCACADKKPKNLLSQSDMTDLLYELVLIGAIESSSYQQDTIYITQTPEDLLKKYELDSLGFVEQHRYYLQHEPQVYVEMLDTIQSKFRQKAEELGGTKPDIKKTKKILKSTINRDSLTSKVGE</sequence>
<accession>A0A2M9R2J4</accession>
<name>A0A2M9R2J4_9FLAO</name>
<dbReference type="RefSeq" id="WP_100676650.1">
    <property type="nucleotide sequence ID" value="NZ_NIPO01000001.1"/>
</dbReference>
<feature type="chain" id="PRO_5014721897" description="DUF4296 domain-containing protein" evidence="1">
    <location>
        <begin position="19"/>
        <end position="136"/>
    </location>
</feature>
<dbReference type="InterPro" id="IPR025381">
    <property type="entry name" value="DUF4296"/>
</dbReference>
<keyword evidence="4" id="KW-1185">Reference proteome</keyword>
<feature type="domain" description="DUF4296" evidence="2">
    <location>
        <begin position="22"/>
        <end position="105"/>
    </location>
</feature>
<keyword evidence="1" id="KW-0732">Signal</keyword>
<dbReference type="EMBL" id="NIPO01000001">
    <property type="protein sequence ID" value="PJR03080.1"/>
    <property type="molecule type" value="Genomic_DNA"/>
</dbReference>
<evidence type="ECO:0000259" key="2">
    <source>
        <dbReference type="Pfam" id="PF14129"/>
    </source>
</evidence>
<evidence type="ECO:0000256" key="1">
    <source>
        <dbReference type="SAM" id="SignalP"/>
    </source>
</evidence>
<proteinExistence type="predicted"/>
<evidence type="ECO:0000313" key="4">
    <source>
        <dbReference type="Proteomes" id="UP000231960"/>
    </source>
</evidence>
<feature type="signal peptide" evidence="1">
    <location>
        <begin position="1"/>
        <end position="18"/>
    </location>
</feature>
<evidence type="ECO:0000313" key="3">
    <source>
        <dbReference type="EMBL" id="PJR03080.1"/>
    </source>
</evidence>
<organism evidence="3 4">
    <name type="scientific">Avrilella dinanensis</name>
    <dbReference type="NCBI Taxonomy" id="2008672"/>
    <lineage>
        <taxon>Bacteria</taxon>
        <taxon>Pseudomonadati</taxon>
        <taxon>Bacteroidota</taxon>
        <taxon>Flavobacteriia</taxon>
        <taxon>Flavobacteriales</taxon>
        <taxon>Flavobacteriaceae</taxon>
        <taxon>Avrilella</taxon>
    </lineage>
</organism>
<dbReference type="OrthoDB" id="1525222at2"/>
<protein>
    <recommendedName>
        <fullName evidence="2">DUF4296 domain-containing protein</fullName>
    </recommendedName>
</protein>
<dbReference type="Proteomes" id="UP000231960">
    <property type="component" value="Unassembled WGS sequence"/>
</dbReference>
<dbReference type="Pfam" id="PF14129">
    <property type="entry name" value="DUF4296"/>
    <property type="match status" value="1"/>
</dbReference>